<evidence type="ECO:0000256" key="2">
    <source>
        <dbReference type="SAM" id="Coils"/>
    </source>
</evidence>
<gene>
    <name evidence="5" type="ORF">MTR66_11555</name>
</gene>
<accession>A0ABT0BQV8</accession>
<dbReference type="PANTHER" id="PTHR21666:SF289">
    <property type="entry name" value="L-ALA--D-GLU ENDOPEPTIDASE"/>
    <property type="match status" value="1"/>
</dbReference>
<dbReference type="InterPro" id="IPR050570">
    <property type="entry name" value="Cell_wall_metabolism_enzyme"/>
</dbReference>
<sequence length="411" mass="43388">MKPASRLFLTIAACAGAVLAVQAVSQQGALAVLDPAADATKAQADMLTARREGEAARKRAEKLEARARDVTAKAEKTAREAAAVAARIQETEAALAAQQAKITLIASQRAELRAELAAKQVPLARLTGSLQRLSRRPPLLALLRPGSVRDVVYMRALLDTVLPEVQARTADLRAEIERGQALERSAQAAAADLGKTEAQMRARRKKLAGIEARQRLASRKVSGIAARESERALALAEKARDLGELVEEMGKQGELRDELAALPGPVMRPPRPEDATVVAASQFTPPPEGLPGYMLPVTGRLVTGFGEDAPGQARSGGLVLAARANAQAVAPAPGRVAFAGPYRGYDRIVIIEHEGGWTSLVTGLARLNVTVGDTVVAGSPIGVTGPGSPEVMVELRRNGEPVNPLQYIRSL</sequence>
<evidence type="ECO:0000313" key="5">
    <source>
        <dbReference type="EMBL" id="MCJ2187445.1"/>
    </source>
</evidence>
<keyword evidence="1 3" id="KW-0732">Signal</keyword>
<dbReference type="PANTHER" id="PTHR21666">
    <property type="entry name" value="PEPTIDASE-RELATED"/>
    <property type="match status" value="1"/>
</dbReference>
<dbReference type="CDD" id="cd12797">
    <property type="entry name" value="M23_peptidase"/>
    <property type="match status" value="1"/>
</dbReference>
<evidence type="ECO:0000256" key="1">
    <source>
        <dbReference type="ARBA" id="ARBA00022729"/>
    </source>
</evidence>
<feature type="chain" id="PRO_5046309587" evidence="3">
    <location>
        <begin position="21"/>
        <end position="411"/>
    </location>
</feature>
<dbReference type="Gene3D" id="2.70.70.10">
    <property type="entry name" value="Glucose Permease (Domain IIA)"/>
    <property type="match status" value="1"/>
</dbReference>
<organism evidence="5 6">
    <name type="scientific">Novosphingobium beihaiensis</name>
    <dbReference type="NCBI Taxonomy" id="2930389"/>
    <lineage>
        <taxon>Bacteria</taxon>
        <taxon>Pseudomonadati</taxon>
        <taxon>Pseudomonadota</taxon>
        <taxon>Alphaproteobacteria</taxon>
        <taxon>Sphingomonadales</taxon>
        <taxon>Sphingomonadaceae</taxon>
        <taxon>Novosphingobium</taxon>
    </lineage>
</organism>
<dbReference type="RefSeq" id="WP_243921118.1">
    <property type="nucleotide sequence ID" value="NZ_JALHLG010000014.1"/>
</dbReference>
<comment type="caution">
    <text evidence="5">The sequence shown here is derived from an EMBL/GenBank/DDBJ whole genome shotgun (WGS) entry which is preliminary data.</text>
</comment>
<reference evidence="5 6" key="1">
    <citation type="submission" date="2022-04" db="EMBL/GenBank/DDBJ databases">
        <title>Identification of a novel bacterium isolated from mangrove sediments.</title>
        <authorList>
            <person name="Pan X."/>
        </authorList>
    </citation>
    <scope>NUCLEOTIDE SEQUENCE [LARGE SCALE GENOMIC DNA]</scope>
    <source>
        <strain evidence="5 6">B2638</strain>
    </source>
</reference>
<dbReference type="Proteomes" id="UP001202281">
    <property type="component" value="Unassembled WGS sequence"/>
</dbReference>
<dbReference type="InterPro" id="IPR016047">
    <property type="entry name" value="M23ase_b-sheet_dom"/>
</dbReference>
<evidence type="ECO:0000313" key="6">
    <source>
        <dbReference type="Proteomes" id="UP001202281"/>
    </source>
</evidence>
<feature type="signal peptide" evidence="3">
    <location>
        <begin position="1"/>
        <end position="20"/>
    </location>
</feature>
<dbReference type="SUPFAM" id="SSF51261">
    <property type="entry name" value="Duplicated hybrid motif"/>
    <property type="match status" value="1"/>
</dbReference>
<proteinExistence type="predicted"/>
<keyword evidence="6" id="KW-1185">Reference proteome</keyword>
<feature type="domain" description="M23ase beta-sheet core" evidence="4">
    <location>
        <begin position="316"/>
        <end position="404"/>
    </location>
</feature>
<feature type="coiled-coil region" evidence="2">
    <location>
        <begin position="46"/>
        <end position="101"/>
    </location>
</feature>
<name>A0ABT0BQV8_9SPHN</name>
<dbReference type="Pfam" id="PF01551">
    <property type="entry name" value="Peptidase_M23"/>
    <property type="match status" value="1"/>
</dbReference>
<evidence type="ECO:0000259" key="4">
    <source>
        <dbReference type="Pfam" id="PF01551"/>
    </source>
</evidence>
<evidence type="ECO:0000256" key="3">
    <source>
        <dbReference type="SAM" id="SignalP"/>
    </source>
</evidence>
<keyword evidence="2" id="KW-0175">Coiled coil</keyword>
<dbReference type="InterPro" id="IPR011055">
    <property type="entry name" value="Dup_hybrid_motif"/>
</dbReference>
<protein>
    <submittedName>
        <fullName evidence="5">Peptidoglycan DD-metalloendopeptidase family protein</fullName>
    </submittedName>
</protein>
<dbReference type="EMBL" id="JALHLG010000014">
    <property type="protein sequence ID" value="MCJ2187445.1"/>
    <property type="molecule type" value="Genomic_DNA"/>
</dbReference>